<dbReference type="InterPro" id="IPR013325">
    <property type="entry name" value="RNA_pol_sigma_r2"/>
</dbReference>
<organism evidence="7 8">
    <name type="scientific">Paludibacterium paludis</name>
    <dbReference type="NCBI Taxonomy" id="1225769"/>
    <lineage>
        <taxon>Bacteria</taxon>
        <taxon>Pseudomonadati</taxon>
        <taxon>Pseudomonadota</taxon>
        <taxon>Betaproteobacteria</taxon>
        <taxon>Neisseriales</taxon>
        <taxon>Chromobacteriaceae</taxon>
        <taxon>Paludibacterium</taxon>
    </lineage>
</organism>
<gene>
    <name evidence="7" type="ORF">GCM10011289_35130</name>
</gene>
<evidence type="ECO:0000256" key="4">
    <source>
        <dbReference type="ARBA" id="ARBA00023163"/>
    </source>
</evidence>
<dbReference type="SUPFAM" id="SSF88946">
    <property type="entry name" value="Sigma2 domain of RNA polymerase sigma factors"/>
    <property type="match status" value="1"/>
</dbReference>
<dbReference type="RefSeq" id="WP_189536778.1">
    <property type="nucleotide sequence ID" value="NZ_BMYX01000027.1"/>
</dbReference>
<dbReference type="AlphaFoldDB" id="A0A918P616"/>
<dbReference type="SUPFAM" id="SSF88659">
    <property type="entry name" value="Sigma3 and sigma4 domains of RNA polymerase sigma factors"/>
    <property type="match status" value="1"/>
</dbReference>
<evidence type="ECO:0000313" key="8">
    <source>
        <dbReference type="Proteomes" id="UP000645257"/>
    </source>
</evidence>
<name>A0A918P616_9NEIS</name>
<evidence type="ECO:0000259" key="5">
    <source>
        <dbReference type="Pfam" id="PF04542"/>
    </source>
</evidence>
<reference evidence="7" key="2">
    <citation type="submission" date="2020-09" db="EMBL/GenBank/DDBJ databases">
        <authorList>
            <person name="Sun Q."/>
            <person name="Kim S."/>
        </authorList>
    </citation>
    <scope>NUCLEOTIDE SEQUENCE</scope>
    <source>
        <strain evidence="7">KCTC 32182</strain>
    </source>
</reference>
<evidence type="ECO:0000256" key="3">
    <source>
        <dbReference type="ARBA" id="ARBA00023125"/>
    </source>
</evidence>
<dbReference type="InterPro" id="IPR013324">
    <property type="entry name" value="RNA_pol_sigma_r3/r4-like"/>
</dbReference>
<dbReference type="Gene3D" id="1.20.140.160">
    <property type="match status" value="1"/>
</dbReference>
<feature type="domain" description="RNA polymerase sigma-70 region 4" evidence="6">
    <location>
        <begin position="187"/>
        <end position="232"/>
    </location>
</feature>
<keyword evidence="3" id="KW-0238">DNA-binding</keyword>
<dbReference type="InterPro" id="IPR014284">
    <property type="entry name" value="RNA_pol_sigma-70_dom"/>
</dbReference>
<dbReference type="NCBIfam" id="TIGR02937">
    <property type="entry name" value="sigma70-ECF"/>
    <property type="match status" value="1"/>
</dbReference>
<dbReference type="GO" id="GO:0006352">
    <property type="term" value="P:DNA-templated transcription initiation"/>
    <property type="evidence" value="ECO:0007669"/>
    <property type="project" value="InterPro"/>
</dbReference>
<feature type="domain" description="RNA polymerase sigma-70 region 2" evidence="5">
    <location>
        <begin position="33"/>
        <end position="105"/>
    </location>
</feature>
<dbReference type="EMBL" id="BMYX01000027">
    <property type="protein sequence ID" value="GGY28928.1"/>
    <property type="molecule type" value="Genomic_DNA"/>
</dbReference>
<evidence type="ECO:0000259" key="6">
    <source>
        <dbReference type="Pfam" id="PF04545"/>
    </source>
</evidence>
<dbReference type="Pfam" id="PF04542">
    <property type="entry name" value="Sigma70_r2"/>
    <property type="match status" value="1"/>
</dbReference>
<dbReference type="CDD" id="cd06171">
    <property type="entry name" value="Sigma70_r4"/>
    <property type="match status" value="1"/>
</dbReference>
<keyword evidence="8" id="KW-1185">Reference proteome</keyword>
<comment type="caution">
    <text evidence="7">The sequence shown here is derived from an EMBL/GenBank/DDBJ whole genome shotgun (WGS) entry which is preliminary data.</text>
</comment>
<dbReference type="Proteomes" id="UP000645257">
    <property type="component" value="Unassembled WGS sequence"/>
</dbReference>
<keyword evidence="1" id="KW-0805">Transcription regulation</keyword>
<reference evidence="7" key="1">
    <citation type="journal article" date="2014" name="Int. J. Syst. Evol. Microbiol.">
        <title>Complete genome sequence of Corynebacterium casei LMG S-19264T (=DSM 44701T), isolated from a smear-ripened cheese.</title>
        <authorList>
            <consortium name="US DOE Joint Genome Institute (JGI-PGF)"/>
            <person name="Walter F."/>
            <person name="Albersmeier A."/>
            <person name="Kalinowski J."/>
            <person name="Ruckert C."/>
        </authorList>
    </citation>
    <scope>NUCLEOTIDE SEQUENCE</scope>
    <source>
        <strain evidence="7">KCTC 32182</strain>
    </source>
</reference>
<dbReference type="Gene3D" id="1.10.1740.10">
    <property type="match status" value="1"/>
</dbReference>
<dbReference type="PRINTS" id="PR00046">
    <property type="entry name" value="SIGMA70FCT"/>
</dbReference>
<accession>A0A918P616</accession>
<keyword evidence="2" id="KW-0731">Sigma factor</keyword>
<evidence type="ECO:0000313" key="7">
    <source>
        <dbReference type="EMBL" id="GGY28928.1"/>
    </source>
</evidence>
<dbReference type="GO" id="GO:0003677">
    <property type="term" value="F:DNA binding"/>
    <property type="evidence" value="ECO:0007669"/>
    <property type="project" value="UniProtKB-KW"/>
</dbReference>
<dbReference type="InterPro" id="IPR007630">
    <property type="entry name" value="RNA_pol_sigma70_r4"/>
</dbReference>
<dbReference type="GO" id="GO:0016987">
    <property type="term" value="F:sigma factor activity"/>
    <property type="evidence" value="ECO:0007669"/>
    <property type="project" value="UniProtKB-KW"/>
</dbReference>
<keyword evidence="4" id="KW-0804">Transcription</keyword>
<dbReference type="PANTHER" id="PTHR30385">
    <property type="entry name" value="SIGMA FACTOR F FLAGELLAR"/>
    <property type="match status" value="1"/>
</dbReference>
<protein>
    <submittedName>
        <fullName evidence="7">Sigma 28 (Flagella/sporulation)</fullName>
    </submittedName>
</protein>
<evidence type="ECO:0000256" key="1">
    <source>
        <dbReference type="ARBA" id="ARBA00023015"/>
    </source>
</evidence>
<sequence>MPVRPEECLQAEEVASTWMAFRATGKPELRASLAMHYRPLVKRLAASAFAKRFDDSIEFEDLYQFGMVGLLEALDRFDPEGGANFVSYATHRIRGEILDGWTRNSEVGTQLSARRQRLKDRAQSLDEGSGSPFEQLYSLSVNLAIGFMLDDTGMYAEAAEGASALPSAYDSFSLKQAAEHLHRRVEGLPDKQKTLLKLHYFNGMQFSEIAMLLGLSRGRVSQLHKEALQSLRTEMPSATGR</sequence>
<proteinExistence type="predicted"/>
<dbReference type="InterPro" id="IPR007627">
    <property type="entry name" value="RNA_pol_sigma70_r2"/>
</dbReference>
<evidence type="ECO:0000256" key="2">
    <source>
        <dbReference type="ARBA" id="ARBA00023082"/>
    </source>
</evidence>
<dbReference type="InterPro" id="IPR000943">
    <property type="entry name" value="RNA_pol_sigma70"/>
</dbReference>
<dbReference type="Pfam" id="PF04545">
    <property type="entry name" value="Sigma70_r4"/>
    <property type="match status" value="1"/>
</dbReference>